<dbReference type="Gene3D" id="3.30.70.270">
    <property type="match status" value="1"/>
</dbReference>
<evidence type="ECO:0000259" key="3">
    <source>
        <dbReference type="PROSITE" id="PS50887"/>
    </source>
</evidence>
<evidence type="ECO:0000256" key="1">
    <source>
        <dbReference type="ARBA" id="ARBA00012528"/>
    </source>
</evidence>
<dbReference type="GO" id="GO:0005886">
    <property type="term" value="C:plasma membrane"/>
    <property type="evidence" value="ECO:0007669"/>
    <property type="project" value="TreeGrafter"/>
</dbReference>
<dbReference type="InterPro" id="IPR029787">
    <property type="entry name" value="Nucleotide_cyclase"/>
</dbReference>
<dbReference type="EC" id="2.7.7.65" evidence="1"/>
<name>A0A318SW47_9RHOB</name>
<feature type="domain" description="GGDEF" evidence="3">
    <location>
        <begin position="169"/>
        <end position="304"/>
    </location>
</feature>
<sequence length="304" mass="31780">MPLPPGIALAIERLSPCLLVVDATGIVRAANAAARRAFDLAPGEPLPNPGSFAEKCRQVLRQGGQGLVRLPLGEGCLARAHHLRPLDPAAAEDAQEPAVPLLMLEIDRRLGASLGSHAAANRDELQSLRAEAARLRRLSEIDPMTGLLNGVVFAARAQALLEDLLQRGAAATMIYLDLNGFKQLNDTLGHDAGDAVIRATGQRLRLGTRDDDLVARVGGDEFCLLLPGVDAEAAGPLADRLGEAVHGPLEWQPPGGGSVAVLTPSAAAGLATAPEDGDSLAVLRRAAEAAMYAEKRARKLCRSG</sequence>
<evidence type="ECO:0000313" key="4">
    <source>
        <dbReference type="EMBL" id="PYE86151.1"/>
    </source>
</evidence>
<dbReference type="SUPFAM" id="SSF55073">
    <property type="entry name" value="Nucleotide cyclase"/>
    <property type="match status" value="1"/>
</dbReference>
<gene>
    <name evidence="4" type="ORF">DFP88_101828</name>
</gene>
<dbReference type="InterPro" id="IPR050469">
    <property type="entry name" value="Diguanylate_Cyclase"/>
</dbReference>
<dbReference type="AlphaFoldDB" id="A0A318SW47"/>
<dbReference type="PANTHER" id="PTHR45138:SF9">
    <property type="entry name" value="DIGUANYLATE CYCLASE DGCM-RELATED"/>
    <property type="match status" value="1"/>
</dbReference>
<dbReference type="Proteomes" id="UP000248311">
    <property type="component" value="Unassembled WGS sequence"/>
</dbReference>
<evidence type="ECO:0000313" key="5">
    <source>
        <dbReference type="Proteomes" id="UP000248311"/>
    </source>
</evidence>
<comment type="caution">
    <text evidence="4">The sequence shown here is derived from an EMBL/GenBank/DDBJ whole genome shotgun (WGS) entry which is preliminary data.</text>
</comment>
<keyword evidence="5" id="KW-1185">Reference proteome</keyword>
<accession>A0A318SW47</accession>
<dbReference type="GO" id="GO:0043709">
    <property type="term" value="P:cell adhesion involved in single-species biofilm formation"/>
    <property type="evidence" value="ECO:0007669"/>
    <property type="project" value="TreeGrafter"/>
</dbReference>
<dbReference type="GO" id="GO:1902201">
    <property type="term" value="P:negative regulation of bacterial-type flagellum-dependent cell motility"/>
    <property type="evidence" value="ECO:0007669"/>
    <property type="project" value="TreeGrafter"/>
</dbReference>
<dbReference type="GO" id="GO:0052621">
    <property type="term" value="F:diguanylate cyclase activity"/>
    <property type="evidence" value="ECO:0007669"/>
    <property type="project" value="UniProtKB-EC"/>
</dbReference>
<reference evidence="4 5" key="1">
    <citation type="submission" date="2018-06" db="EMBL/GenBank/DDBJ databases">
        <title>Genomic Encyclopedia of Type Strains, Phase III (KMG-III): the genomes of soil and plant-associated and newly described type strains.</title>
        <authorList>
            <person name="Whitman W."/>
        </authorList>
    </citation>
    <scope>NUCLEOTIDE SEQUENCE [LARGE SCALE GENOMIC DNA]</scope>
    <source>
        <strain evidence="4 5">CECT 9025</strain>
    </source>
</reference>
<dbReference type="InterPro" id="IPR000160">
    <property type="entry name" value="GGDEF_dom"/>
</dbReference>
<dbReference type="CDD" id="cd01949">
    <property type="entry name" value="GGDEF"/>
    <property type="match status" value="1"/>
</dbReference>
<dbReference type="Pfam" id="PF00990">
    <property type="entry name" value="GGDEF"/>
    <property type="match status" value="1"/>
</dbReference>
<dbReference type="NCBIfam" id="TIGR00254">
    <property type="entry name" value="GGDEF"/>
    <property type="match status" value="1"/>
</dbReference>
<dbReference type="EMBL" id="QJTE01000001">
    <property type="protein sequence ID" value="PYE86151.1"/>
    <property type="molecule type" value="Genomic_DNA"/>
</dbReference>
<evidence type="ECO:0000256" key="2">
    <source>
        <dbReference type="ARBA" id="ARBA00034247"/>
    </source>
</evidence>
<protein>
    <recommendedName>
        <fullName evidence="1">diguanylate cyclase</fullName>
        <ecNumber evidence="1">2.7.7.65</ecNumber>
    </recommendedName>
</protein>
<organism evidence="4 5">
    <name type="scientific">Pseudoroseicyclus aestuarii</name>
    <dbReference type="NCBI Taxonomy" id="1795041"/>
    <lineage>
        <taxon>Bacteria</taxon>
        <taxon>Pseudomonadati</taxon>
        <taxon>Pseudomonadota</taxon>
        <taxon>Alphaproteobacteria</taxon>
        <taxon>Rhodobacterales</taxon>
        <taxon>Paracoccaceae</taxon>
        <taxon>Pseudoroseicyclus</taxon>
    </lineage>
</organism>
<dbReference type="SMART" id="SM00267">
    <property type="entry name" value="GGDEF"/>
    <property type="match status" value="1"/>
</dbReference>
<dbReference type="PANTHER" id="PTHR45138">
    <property type="entry name" value="REGULATORY COMPONENTS OF SENSORY TRANSDUCTION SYSTEM"/>
    <property type="match status" value="1"/>
</dbReference>
<dbReference type="RefSeq" id="WP_110813143.1">
    <property type="nucleotide sequence ID" value="NZ_QJTE01000001.1"/>
</dbReference>
<comment type="catalytic activity">
    <reaction evidence="2">
        <text>2 GTP = 3',3'-c-di-GMP + 2 diphosphate</text>
        <dbReference type="Rhea" id="RHEA:24898"/>
        <dbReference type="ChEBI" id="CHEBI:33019"/>
        <dbReference type="ChEBI" id="CHEBI:37565"/>
        <dbReference type="ChEBI" id="CHEBI:58805"/>
        <dbReference type="EC" id="2.7.7.65"/>
    </reaction>
</comment>
<dbReference type="InterPro" id="IPR043128">
    <property type="entry name" value="Rev_trsase/Diguanyl_cyclase"/>
</dbReference>
<proteinExistence type="predicted"/>
<dbReference type="PROSITE" id="PS50887">
    <property type="entry name" value="GGDEF"/>
    <property type="match status" value="1"/>
</dbReference>